<dbReference type="PANTHER" id="PTHR43792">
    <property type="entry name" value="GNAT FAMILY, PUTATIVE (AFU_ORTHOLOGUE AFUA_3G00765)-RELATED-RELATED"/>
    <property type="match status" value="1"/>
</dbReference>
<organism evidence="2 3">
    <name type="scientific">Paenibacillus polygoni</name>
    <dbReference type="NCBI Taxonomy" id="3050112"/>
    <lineage>
        <taxon>Bacteria</taxon>
        <taxon>Bacillati</taxon>
        <taxon>Bacillota</taxon>
        <taxon>Bacilli</taxon>
        <taxon>Bacillales</taxon>
        <taxon>Paenibacillaceae</taxon>
        <taxon>Paenibacillus</taxon>
    </lineage>
</organism>
<dbReference type="Proteomes" id="UP001236415">
    <property type="component" value="Chromosome"/>
</dbReference>
<proteinExistence type="predicted"/>
<name>A0ABY8X541_9BACL</name>
<gene>
    <name evidence="2" type="ORF">QPK24_03400</name>
</gene>
<reference evidence="2 3" key="1">
    <citation type="submission" date="2023-06" db="EMBL/GenBank/DDBJ databases">
        <title>Paenibacillus polygonum sp. nov., an endophytic bacterium, isolated from Polygonum lapathifolium L. in Nanji Wetland National Nature Reserve, South of Poyang Lake, Jiangxi Province, China.</title>
        <authorList>
            <person name="Yu Z."/>
        </authorList>
    </citation>
    <scope>NUCLEOTIDE SEQUENCE [LARGE SCALE GENOMIC DNA]</scope>
    <source>
        <strain evidence="2 3">C31</strain>
    </source>
</reference>
<dbReference type="SUPFAM" id="SSF55729">
    <property type="entry name" value="Acyl-CoA N-acyltransferases (Nat)"/>
    <property type="match status" value="1"/>
</dbReference>
<sequence length="180" mass="21048">MQNIETDRLLLRNFSEKDAESMLEYLSNPRVNCFLGDKISTWEEAISNANKKSEDDSYIAVCLKDGGDLIGELFTMKEEPDTYNVGWNFNQKYEGKGYASESAKALLQYLFEQQGARRVYAYVEDDNYRSQKLCERLGMRKEGCFLEFISFTKYEDGTPKYENTFQYAILKKEWLETANR</sequence>
<dbReference type="InterPro" id="IPR016181">
    <property type="entry name" value="Acyl_CoA_acyltransferase"/>
</dbReference>
<evidence type="ECO:0000313" key="2">
    <source>
        <dbReference type="EMBL" id="WIV19799.1"/>
    </source>
</evidence>
<dbReference type="Pfam" id="PF13302">
    <property type="entry name" value="Acetyltransf_3"/>
    <property type="match status" value="1"/>
</dbReference>
<keyword evidence="3" id="KW-1185">Reference proteome</keyword>
<dbReference type="InterPro" id="IPR051531">
    <property type="entry name" value="N-acetyltransferase"/>
</dbReference>
<accession>A0ABY8X541</accession>
<feature type="domain" description="N-acetyltransferase" evidence="1">
    <location>
        <begin position="9"/>
        <end position="176"/>
    </location>
</feature>
<dbReference type="Gene3D" id="3.40.630.30">
    <property type="match status" value="1"/>
</dbReference>
<dbReference type="PROSITE" id="PS51186">
    <property type="entry name" value="GNAT"/>
    <property type="match status" value="1"/>
</dbReference>
<evidence type="ECO:0000313" key="3">
    <source>
        <dbReference type="Proteomes" id="UP001236415"/>
    </source>
</evidence>
<dbReference type="EMBL" id="CP127162">
    <property type="protein sequence ID" value="WIV19799.1"/>
    <property type="molecule type" value="Genomic_DNA"/>
</dbReference>
<evidence type="ECO:0000259" key="1">
    <source>
        <dbReference type="PROSITE" id="PS51186"/>
    </source>
</evidence>
<dbReference type="InterPro" id="IPR000182">
    <property type="entry name" value="GNAT_dom"/>
</dbReference>
<protein>
    <submittedName>
        <fullName evidence="2">GNAT family N-acetyltransferase</fullName>
    </submittedName>
</protein>
<dbReference type="RefSeq" id="WP_285746170.1">
    <property type="nucleotide sequence ID" value="NZ_CP127162.1"/>
</dbReference>